<evidence type="ECO:0000256" key="3">
    <source>
        <dbReference type="ARBA" id="ARBA00022786"/>
    </source>
</evidence>
<dbReference type="InterPro" id="IPR044184">
    <property type="entry name" value="SNE/GID2"/>
</dbReference>
<evidence type="ECO:0000256" key="4">
    <source>
        <dbReference type="ARBA" id="ARBA00022941"/>
    </source>
</evidence>
<dbReference type="InterPro" id="IPR036047">
    <property type="entry name" value="F-box-like_dom_sf"/>
</dbReference>
<evidence type="ECO:0000256" key="2">
    <source>
        <dbReference type="ARBA" id="ARBA00004906"/>
    </source>
</evidence>
<dbReference type="InterPro" id="IPR001810">
    <property type="entry name" value="F-box_dom"/>
</dbReference>
<evidence type="ECO:0000256" key="1">
    <source>
        <dbReference type="ARBA" id="ARBA00004123"/>
    </source>
</evidence>
<dbReference type="GO" id="GO:0009937">
    <property type="term" value="P:regulation of gibberellic acid mediated signaling pathway"/>
    <property type="evidence" value="ECO:0007669"/>
    <property type="project" value="InterPro"/>
</dbReference>
<feature type="region of interest" description="Disordered" evidence="7">
    <location>
        <begin position="1"/>
        <end position="29"/>
    </location>
</feature>
<keyword evidence="3" id="KW-0833">Ubl conjugation pathway</keyword>
<proteinExistence type="predicted"/>
<dbReference type="OrthoDB" id="1896968at2759"/>
<dbReference type="FunFam" id="1.20.1280.50:FF:000067">
    <property type="entry name" value="F-box protein GID2"/>
    <property type="match status" value="1"/>
</dbReference>
<comment type="pathway">
    <text evidence="2">Protein modification; protein ubiquitination.</text>
</comment>
<evidence type="ECO:0000313" key="9">
    <source>
        <dbReference type="EMBL" id="RVW57243.1"/>
    </source>
</evidence>
<dbReference type="PANTHER" id="PTHR47750">
    <property type="entry name" value="F-BOX PROTEIN SNE"/>
    <property type="match status" value="1"/>
</dbReference>
<keyword evidence="5" id="KW-0539">Nucleus</keyword>
<dbReference type="EMBL" id="QGNW01001061">
    <property type="protein sequence ID" value="RVW57243.1"/>
    <property type="molecule type" value="Genomic_DNA"/>
</dbReference>
<dbReference type="GO" id="GO:0019005">
    <property type="term" value="C:SCF ubiquitin ligase complex"/>
    <property type="evidence" value="ECO:0007669"/>
    <property type="project" value="InterPro"/>
</dbReference>
<comment type="subcellular location">
    <subcellularLocation>
        <location evidence="1">Nucleus</location>
    </subcellularLocation>
</comment>
<gene>
    <name evidence="9" type="primary">GID2_3</name>
    <name evidence="9" type="ORF">CK203_099686</name>
</gene>
<evidence type="ECO:0000256" key="5">
    <source>
        <dbReference type="ARBA" id="ARBA00023242"/>
    </source>
</evidence>
<evidence type="ECO:0000256" key="6">
    <source>
        <dbReference type="ARBA" id="ARBA00069742"/>
    </source>
</evidence>
<comment type="caution">
    <text evidence="9">The sequence shown here is derived from an EMBL/GenBank/DDBJ whole genome shotgun (WGS) entry which is preliminary data.</text>
</comment>
<feature type="domain" description="F-box" evidence="8">
    <location>
        <begin position="35"/>
        <end position="81"/>
    </location>
</feature>
<name>A0A438FB85_VITVI</name>
<dbReference type="Gene3D" id="1.20.1280.50">
    <property type="match status" value="1"/>
</dbReference>
<dbReference type="SMART" id="SM00256">
    <property type="entry name" value="FBOX"/>
    <property type="match status" value="1"/>
</dbReference>
<dbReference type="PROSITE" id="PS50181">
    <property type="entry name" value="FBOX"/>
    <property type="match status" value="1"/>
</dbReference>
<evidence type="ECO:0000256" key="7">
    <source>
        <dbReference type="SAM" id="MobiDB-lite"/>
    </source>
</evidence>
<dbReference type="GO" id="GO:0005634">
    <property type="term" value="C:nucleus"/>
    <property type="evidence" value="ECO:0007669"/>
    <property type="project" value="UniProtKB-SubCell"/>
</dbReference>
<organism evidence="9 10">
    <name type="scientific">Vitis vinifera</name>
    <name type="common">Grape</name>
    <dbReference type="NCBI Taxonomy" id="29760"/>
    <lineage>
        <taxon>Eukaryota</taxon>
        <taxon>Viridiplantae</taxon>
        <taxon>Streptophyta</taxon>
        <taxon>Embryophyta</taxon>
        <taxon>Tracheophyta</taxon>
        <taxon>Spermatophyta</taxon>
        <taxon>Magnoliopsida</taxon>
        <taxon>eudicotyledons</taxon>
        <taxon>Gunneridae</taxon>
        <taxon>Pentapetalae</taxon>
        <taxon>rosids</taxon>
        <taxon>Vitales</taxon>
        <taxon>Vitaceae</taxon>
        <taxon>Viteae</taxon>
        <taxon>Vitis</taxon>
    </lineage>
</organism>
<protein>
    <recommendedName>
        <fullName evidence="6">F-box protein GID2</fullName>
    </recommendedName>
</protein>
<sequence length="176" mass="20119">MRRGLDCGETPAGGVGKRQRRQVEGGEEDGEMMAETAFVNLDEDLLFEVLKHVDARTLATAACVSRQWKRTAHDERLWEMICTRHWANVGCGTQQLRSVVLALGGFRRLHALCLWPLLKSPLPPPPPPPLTQRRLTLLSPPHFLLRWSRQRRRLLAGERTRFIFPCLFSPFASTRK</sequence>
<dbReference type="Proteomes" id="UP000288805">
    <property type="component" value="Unassembled WGS sequence"/>
</dbReference>
<dbReference type="Pfam" id="PF12937">
    <property type="entry name" value="F-box-like"/>
    <property type="match status" value="1"/>
</dbReference>
<dbReference type="AlphaFoldDB" id="A0A438FB85"/>
<dbReference type="PANTHER" id="PTHR47750:SF7">
    <property type="entry name" value="F-BOX PROTEIN"/>
    <property type="match status" value="1"/>
</dbReference>
<evidence type="ECO:0000313" key="10">
    <source>
        <dbReference type="Proteomes" id="UP000288805"/>
    </source>
</evidence>
<dbReference type="GO" id="GO:0009740">
    <property type="term" value="P:gibberellic acid mediated signaling pathway"/>
    <property type="evidence" value="ECO:0007669"/>
    <property type="project" value="UniProtKB-KW"/>
</dbReference>
<dbReference type="SUPFAM" id="SSF81383">
    <property type="entry name" value="F-box domain"/>
    <property type="match status" value="1"/>
</dbReference>
<dbReference type="CDD" id="cd22151">
    <property type="entry name" value="F-box_AtGID2-like"/>
    <property type="match status" value="1"/>
</dbReference>
<accession>A0A438FB85</accession>
<reference evidence="9 10" key="1">
    <citation type="journal article" date="2018" name="PLoS Genet.">
        <title>Population sequencing reveals clonal diversity and ancestral inbreeding in the grapevine cultivar Chardonnay.</title>
        <authorList>
            <person name="Roach M.J."/>
            <person name="Johnson D.L."/>
            <person name="Bohlmann J."/>
            <person name="van Vuuren H.J."/>
            <person name="Jones S.J."/>
            <person name="Pretorius I.S."/>
            <person name="Schmidt S.A."/>
            <person name="Borneman A.R."/>
        </authorList>
    </citation>
    <scope>NUCLEOTIDE SEQUENCE [LARGE SCALE GENOMIC DNA]</scope>
    <source>
        <strain evidence="10">cv. Chardonnay</strain>
        <tissue evidence="9">Leaf</tissue>
    </source>
</reference>
<keyword evidence="4" id="KW-0939">Gibberellin signaling pathway</keyword>
<evidence type="ECO:0000259" key="8">
    <source>
        <dbReference type="PROSITE" id="PS50181"/>
    </source>
</evidence>